<dbReference type="Gene3D" id="1.10.10.60">
    <property type="entry name" value="Homeodomain-like"/>
    <property type="match status" value="1"/>
</dbReference>
<organism evidence="2 3">
    <name type="scientific">Cloeon dipterum</name>
    <dbReference type="NCBI Taxonomy" id="197152"/>
    <lineage>
        <taxon>Eukaryota</taxon>
        <taxon>Metazoa</taxon>
        <taxon>Ecdysozoa</taxon>
        <taxon>Arthropoda</taxon>
        <taxon>Hexapoda</taxon>
        <taxon>Insecta</taxon>
        <taxon>Pterygota</taxon>
        <taxon>Palaeoptera</taxon>
        <taxon>Ephemeroptera</taxon>
        <taxon>Pisciforma</taxon>
        <taxon>Baetidae</taxon>
        <taxon>Cloeon</taxon>
    </lineage>
</organism>
<dbReference type="PROSITE" id="PS50090">
    <property type="entry name" value="MYB_LIKE"/>
    <property type="match status" value="1"/>
</dbReference>
<accession>A0A8S1CEN4</accession>
<feature type="domain" description="Myb-like" evidence="1">
    <location>
        <begin position="55"/>
        <end position="116"/>
    </location>
</feature>
<proteinExistence type="predicted"/>
<comment type="caution">
    <text evidence="2">The sequence shown here is derived from an EMBL/GenBank/DDBJ whole genome shotgun (WGS) entry which is preliminary data.</text>
</comment>
<keyword evidence="3" id="KW-1185">Reference proteome</keyword>
<gene>
    <name evidence="2" type="ORF">CLODIP_2_CD08390</name>
</gene>
<protein>
    <recommendedName>
        <fullName evidence="1">Myb-like domain-containing protein</fullName>
    </recommendedName>
</protein>
<reference evidence="2 3" key="1">
    <citation type="submission" date="2020-04" db="EMBL/GenBank/DDBJ databases">
        <authorList>
            <person name="Alioto T."/>
            <person name="Alioto T."/>
            <person name="Gomez Garrido J."/>
        </authorList>
    </citation>
    <scope>NUCLEOTIDE SEQUENCE [LARGE SCALE GENOMIC DNA]</scope>
</reference>
<dbReference type="InterPro" id="IPR001005">
    <property type="entry name" value="SANT/Myb"/>
</dbReference>
<name>A0A8S1CEN4_9INSE</name>
<sequence>MANNVNESLNSLGSTLLARRKRLPSPENVVVILPDESCFEYAVPEKSKKARTEVKVNWSKEQTDALIQEYKENQIELEKPDTNKGTIWDGIAHRLNLKFGSVHGSENCMAKWRSLKNTFKKVEFSSRGPASKKKWAFYEVMCSILGDEVRDPEPMRAEPTQPTIKIITEPTAVLSTLNPTASQEELHYPIWFKQFYQAYRKNEEMKIAMLAKIRTDIKTMADRQCAAIEQLARVLSKDSV</sequence>
<evidence type="ECO:0000313" key="2">
    <source>
        <dbReference type="EMBL" id="CAB3368019.1"/>
    </source>
</evidence>
<dbReference type="Pfam" id="PF13837">
    <property type="entry name" value="Myb_DNA-bind_4"/>
    <property type="match status" value="1"/>
</dbReference>
<evidence type="ECO:0000313" key="3">
    <source>
        <dbReference type="Proteomes" id="UP000494165"/>
    </source>
</evidence>
<evidence type="ECO:0000259" key="1">
    <source>
        <dbReference type="PROSITE" id="PS50090"/>
    </source>
</evidence>
<dbReference type="AlphaFoldDB" id="A0A8S1CEN4"/>
<dbReference type="InterPro" id="IPR044822">
    <property type="entry name" value="Myb_DNA-bind_4"/>
</dbReference>
<dbReference type="EMBL" id="CADEPI010000035">
    <property type="protein sequence ID" value="CAB3368019.1"/>
    <property type="molecule type" value="Genomic_DNA"/>
</dbReference>
<dbReference type="OrthoDB" id="8189860at2759"/>
<dbReference type="Proteomes" id="UP000494165">
    <property type="component" value="Unassembled WGS sequence"/>
</dbReference>